<organism evidence="3 4">
    <name type="scientific">Planobispora takensis</name>
    <dbReference type="NCBI Taxonomy" id="1367882"/>
    <lineage>
        <taxon>Bacteria</taxon>
        <taxon>Bacillati</taxon>
        <taxon>Actinomycetota</taxon>
        <taxon>Actinomycetes</taxon>
        <taxon>Streptosporangiales</taxon>
        <taxon>Streptosporangiaceae</taxon>
        <taxon>Planobispora</taxon>
    </lineage>
</organism>
<dbReference type="Pfam" id="PF19985">
    <property type="entry name" value="DUF6421"/>
    <property type="match status" value="1"/>
</dbReference>
<evidence type="ECO:0000313" key="3">
    <source>
        <dbReference type="EMBL" id="GII01840.1"/>
    </source>
</evidence>
<dbReference type="InterPro" id="IPR046306">
    <property type="entry name" value="DUF6421"/>
</dbReference>
<sequence length="757" mass="82272">MRAFPRVLFDEAHSESWTIRRDTAETMNPGHPDDNSYARAAELLRRLGHTVEAHTEGPVTPAVLAAADAFVIAHPSAGRWERTTGLGSPVFSAEELDAIDDYVTNGGGLVVLAEYEQDKYGNNLAELLARFGAGVEHATVQDPRNAHNGVPSWVLGVAGEGGEEDLLAGARRACFYRTGVLTAPEGADVLFSTSPTADPAGRPLAVAVRHGAGRVVALADSDLFGDDSIADYDHAALWGNLITWVSRIPAKTTSGDKSDMSGATAPDMSRNGVSRNGVSGNGASGNGVAANGAAGVSAAAEGASGGAAADLLQDEGRSLFGRLKDAVERLKPLQAKDGSIEGDRDEAVALISEIVGHVTALAPRFPHDAAYLAAVVADFRKWVEQGLGVPDFLDSLDAFHPDTQRVDGLEHLVVFPMYTQNGSTSRHVEAVWIRTVWPEWLAELERTRYDNPMFVPIAFEDFTSGYDTNSAVLFPETVAVRQTPARFTWGGIFCDREAARFRKVSRAAAETLKLALPPDAARLLQSQELAQDTFVLWDLVHDRTHSHGDLPFDPFMIKQRMPYWLYSLEELRCDLTAFGEAVKLEAEGVPHARYVQYAILFDRLFRFPITGDRVRNYDGLGGQLLFAYLHRNDVVRWTDNRLSVDWARLAGCVADLRGEVEKLYRDGIDRSKLAHWLAAHELVAAYVEPHPASVWARGVDALPVEDPRGPGGRPPAGNSPKAVVDAVLPDEFPLSMFYEALRRKLGEVVDSTKGIRA</sequence>
<dbReference type="Proteomes" id="UP000634476">
    <property type="component" value="Unassembled WGS sequence"/>
</dbReference>
<name>A0A8J3WU57_9ACTN</name>
<dbReference type="Pfam" id="PF14258">
    <property type="entry name" value="DUF4350"/>
    <property type="match status" value="1"/>
</dbReference>
<accession>A0A8J3WU57</accession>
<dbReference type="SUPFAM" id="SSF52317">
    <property type="entry name" value="Class I glutamine amidotransferase-like"/>
    <property type="match status" value="1"/>
</dbReference>
<keyword evidence="4" id="KW-1185">Reference proteome</keyword>
<evidence type="ECO:0000313" key="4">
    <source>
        <dbReference type="Proteomes" id="UP000634476"/>
    </source>
</evidence>
<protein>
    <recommendedName>
        <fullName evidence="2">DUF4350 domain-containing protein</fullName>
    </recommendedName>
</protein>
<feature type="domain" description="DUF4350" evidence="2">
    <location>
        <begin position="32"/>
        <end position="241"/>
    </location>
</feature>
<comment type="caution">
    <text evidence="3">The sequence shown here is derived from an EMBL/GenBank/DDBJ whole genome shotgun (WGS) entry which is preliminary data.</text>
</comment>
<dbReference type="InterPro" id="IPR025646">
    <property type="entry name" value="DUF4350"/>
</dbReference>
<dbReference type="EMBL" id="BOOK01000029">
    <property type="protein sequence ID" value="GII01840.1"/>
    <property type="molecule type" value="Genomic_DNA"/>
</dbReference>
<evidence type="ECO:0000259" key="2">
    <source>
        <dbReference type="Pfam" id="PF14258"/>
    </source>
</evidence>
<dbReference type="RefSeq" id="WP_239130914.1">
    <property type="nucleotide sequence ID" value="NZ_BOOK01000029.1"/>
</dbReference>
<proteinExistence type="predicted"/>
<reference evidence="3" key="1">
    <citation type="submission" date="2021-01" db="EMBL/GenBank/DDBJ databases">
        <title>Whole genome shotgun sequence of Planobispora takensis NBRC 109077.</title>
        <authorList>
            <person name="Komaki H."/>
            <person name="Tamura T."/>
        </authorList>
    </citation>
    <scope>NUCLEOTIDE SEQUENCE</scope>
    <source>
        <strain evidence="3">NBRC 109077</strain>
    </source>
</reference>
<dbReference type="AlphaFoldDB" id="A0A8J3WU57"/>
<feature type="region of interest" description="Disordered" evidence="1">
    <location>
        <begin position="252"/>
        <end position="280"/>
    </location>
</feature>
<dbReference type="InterPro" id="IPR029062">
    <property type="entry name" value="Class_I_gatase-like"/>
</dbReference>
<gene>
    <name evidence="3" type="ORF">Pta02_38480</name>
</gene>
<evidence type="ECO:0000256" key="1">
    <source>
        <dbReference type="SAM" id="MobiDB-lite"/>
    </source>
</evidence>
<dbReference type="Gene3D" id="3.40.50.880">
    <property type="match status" value="1"/>
</dbReference>